<keyword evidence="2" id="KW-1185">Reference proteome</keyword>
<organism evidence="1 2">
    <name type="scientific">Purpureocillium lilacinum</name>
    <name type="common">Paecilomyces lilacinus</name>
    <dbReference type="NCBI Taxonomy" id="33203"/>
    <lineage>
        <taxon>Eukaryota</taxon>
        <taxon>Fungi</taxon>
        <taxon>Dikarya</taxon>
        <taxon>Ascomycota</taxon>
        <taxon>Pezizomycotina</taxon>
        <taxon>Sordariomycetes</taxon>
        <taxon>Hypocreomycetidae</taxon>
        <taxon>Hypocreales</taxon>
        <taxon>Ophiocordycipitaceae</taxon>
        <taxon>Purpureocillium</taxon>
    </lineage>
</organism>
<dbReference type="EMBL" id="JBGNUJ010000006">
    <property type="protein sequence ID" value="KAL3958247.1"/>
    <property type="molecule type" value="Genomic_DNA"/>
</dbReference>
<evidence type="ECO:0000313" key="2">
    <source>
        <dbReference type="Proteomes" id="UP001638806"/>
    </source>
</evidence>
<reference evidence="1" key="1">
    <citation type="submission" date="2024-12" db="EMBL/GenBank/DDBJ databases">
        <title>Comparative genomics and development of molecular markers within Purpureocillium lilacinum and among Purpureocillium species.</title>
        <authorList>
            <person name="Yeh Z.-Y."/>
            <person name="Ni N.-T."/>
            <person name="Lo P.-H."/>
            <person name="Mushyakhwo K."/>
            <person name="Lin C.-F."/>
            <person name="Nai Y.-S."/>
        </authorList>
    </citation>
    <scope>NUCLEOTIDE SEQUENCE</scope>
    <source>
        <strain evidence="1">NCHU-NPUST-175</strain>
    </source>
</reference>
<comment type="caution">
    <text evidence="1">The sequence shown here is derived from an EMBL/GenBank/DDBJ whole genome shotgun (WGS) entry which is preliminary data.</text>
</comment>
<proteinExistence type="predicted"/>
<protein>
    <submittedName>
        <fullName evidence="1">Uncharacterized protein</fullName>
    </submittedName>
</protein>
<dbReference type="Proteomes" id="UP001638806">
    <property type="component" value="Unassembled WGS sequence"/>
</dbReference>
<evidence type="ECO:0000313" key="1">
    <source>
        <dbReference type="EMBL" id="KAL3958247.1"/>
    </source>
</evidence>
<sequence length="373" mass="41362">MASEEFDEKPSQLVADLGQRENPVSEDPERIKREKALVRKLDLFIAPVMMLLMLISYLDRSNIGFAATQGMTHDINLKGSQLNTAVSVFYIFYVLAEFPAAILVKRLQFNRVIPIITFLWGIVCLSTGFVRSFGPLMVTRVLLGLFEGCLFPSLTLFMCNWYKLATALSGAFGGLLAWAMLHMDGVANMAGWRWLYILEGLITVAWSACCFYLVPKDYETAYFLNDEDKALMRQRAEEMEAYSGSSGHYTMHDIKLAASDVKSWIHGCVQIAVVTILYGFGTFLPIIIKDGFKFTTVQAQYLVIPVNLWGAVVYAVGAILSDKFTSRFLPLIICAPIGIAGYAILLAPVSASVHYFGTFLVATACFLCTGGNM</sequence>
<gene>
    <name evidence="1" type="ORF">ACCO45_006409</name>
</gene>
<accession>A0ACC4DQU2</accession>
<name>A0ACC4DQU2_PURLI</name>